<evidence type="ECO:0000313" key="4">
    <source>
        <dbReference type="Proteomes" id="UP001058974"/>
    </source>
</evidence>
<evidence type="ECO:0000313" key="3">
    <source>
        <dbReference type="EMBL" id="KAI5398674.1"/>
    </source>
</evidence>
<evidence type="ECO:0000259" key="2">
    <source>
        <dbReference type="Pfam" id="PF24924"/>
    </source>
</evidence>
<feature type="domain" description="DUF7745" evidence="2">
    <location>
        <begin position="26"/>
        <end position="102"/>
    </location>
</feature>
<dbReference type="Pfam" id="PF24924">
    <property type="entry name" value="DUF7745"/>
    <property type="match status" value="1"/>
</dbReference>
<dbReference type="AlphaFoldDB" id="A0A9D4WBZ0"/>
<feature type="chain" id="PRO_5039064544" description="DUF7745 domain-containing protein" evidence="1">
    <location>
        <begin position="20"/>
        <end position="170"/>
    </location>
</feature>
<organism evidence="3 4">
    <name type="scientific">Pisum sativum</name>
    <name type="common">Garden pea</name>
    <name type="synonym">Lathyrus oleraceus</name>
    <dbReference type="NCBI Taxonomy" id="3888"/>
    <lineage>
        <taxon>Eukaryota</taxon>
        <taxon>Viridiplantae</taxon>
        <taxon>Streptophyta</taxon>
        <taxon>Embryophyta</taxon>
        <taxon>Tracheophyta</taxon>
        <taxon>Spermatophyta</taxon>
        <taxon>Magnoliopsida</taxon>
        <taxon>eudicotyledons</taxon>
        <taxon>Gunneridae</taxon>
        <taxon>Pentapetalae</taxon>
        <taxon>rosids</taxon>
        <taxon>fabids</taxon>
        <taxon>Fabales</taxon>
        <taxon>Fabaceae</taxon>
        <taxon>Papilionoideae</taxon>
        <taxon>50 kb inversion clade</taxon>
        <taxon>NPAAA clade</taxon>
        <taxon>Hologalegina</taxon>
        <taxon>IRL clade</taxon>
        <taxon>Fabeae</taxon>
        <taxon>Lathyrus</taxon>
    </lineage>
</organism>
<feature type="signal peptide" evidence="1">
    <location>
        <begin position="1"/>
        <end position="19"/>
    </location>
</feature>
<accession>A0A9D4WBZ0</accession>
<gene>
    <name evidence="3" type="ORF">KIW84_064155</name>
</gene>
<keyword evidence="1" id="KW-0732">Signal</keyword>
<dbReference type="Proteomes" id="UP001058974">
    <property type="component" value="Chromosome 6"/>
</dbReference>
<dbReference type="EMBL" id="JAMSHJ010000006">
    <property type="protein sequence ID" value="KAI5398674.1"/>
    <property type="molecule type" value="Genomic_DNA"/>
</dbReference>
<dbReference type="InterPro" id="IPR056647">
    <property type="entry name" value="DUF7745"/>
</dbReference>
<proteinExistence type="predicted"/>
<keyword evidence="4" id="KW-1185">Reference proteome</keyword>
<reference evidence="3 4" key="1">
    <citation type="journal article" date="2022" name="Nat. Genet.">
        <title>Improved pea reference genome and pan-genome highlight genomic features and evolutionary characteristics.</title>
        <authorList>
            <person name="Yang T."/>
            <person name="Liu R."/>
            <person name="Luo Y."/>
            <person name="Hu S."/>
            <person name="Wang D."/>
            <person name="Wang C."/>
            <person name="Pandey M.K."/>
            <person name="Ge S."/>
            <person name="Xu Q."/>
            <person name="Li N."/>
            <person name="Li G."/>
            <person name="Huang Y."/>
            <person name="Saxena R.K."/>
            <person name="Ji Y."/>
            <person name="Li M."/>
            <person name="Yan X."/>
            <person name="He Y."/>
            <person name="Liu Y."/>
            <person name="Wang X."/>
            <person name="Xiang C."/>
            <person name="Varshney R.K."/>
            <person name="Ding H."/>
            <person name="Gao S."/>
            <person name="Zong X."/>
        </authorList>
    </citation>
    <scope>NUCLEOTIDE SEQUENCE [LARGE SCALE GENOMIC DNA]</scope>
    <source>
        <strain evidence="3 4">cv. Zhongwan 6</strain>
    </source>
</reference>
<comment type="caution">
    <text evidence="3">The sequence shown here is derived from an EMBL/GenBank/DDBJ whole genome shotgun (WGS) entry which is preliminary data.</text>
</comment>
<dbReference type="Gramene" id="Psat06G0415500-T1">
    <property type="protein sequence ID" value="KAI5398674.1"/>
    <property type="gene ID" value="KIW84_064155"/>
</dbReference>
<sequence length="170" mass="19705">MKIMYLLSLLMSTILSIKAIQKGRINGCITYNPILAARQLGNPLAYKHEDRLLEGFILQEATRNHPIIQRIIHDWGKLKKGILKRPREESIISYAQCMRERVRIIKLPFVQEGPVTPRVHVPIMISVDEGNNLNTTILQLKKENEELEDMFYQTICEKNQLDKDLNIALE</sequence>
<evidence type="ECO:0000256" key="1">
    <source>
        <dbReference type="SAM" id="SignalP"/>
    </source>
</evidence>
<name>A0A9D4WBZ0_PEA</name>
<protein>
    <recommendedName>
        <fullName evidence="2">DUF7745 domain-containing protein</fullName>
    </recommendedName>
</protein>